<reference evidence="2 3" key="1">
    <citation type="submission" date="2021-03" db="EMBL/GenBank/DDBJ databases">
        <title>Genomic Encyclopedia of Type Strains, Phase IV (KMG-IV): sequencing the most valuable type-strain genomes for metagenomic binning, comparative biology and taxonomic classification.</title>
        <authorList>
            <person name="Goeker M."/>
        </authorList>
    </citation>
    <scope>NUCLEOTIDE SEQUENCE [LARGE SCALE GENOMIC DNA]</scope>
    <source>
        <strain evidence="2 3">DSM 27138</strain>
    </source>
</reference>
<dbReference type="PANTHER" id="PTHR42663">
    <property type="entry name" value="HYDROLASE C777.06C-RELATED-RELATED"/>
    <property type="match status" value="1"/>
</dbReference>
<name>A0ABS4JVP3_9FIRM</name>
<dbReference type="EMBL" id="JAGGLG010000031">
    <property type="protein sequence ID" value="MBP2019617.1"/>
    <property type="molecule type" value="Genomic_DNA"/>
</dbReference>
<dbReference type="SUPFAM" id="SSF56281">
    <property type="entry name" value="Metallo-hydrolase/oxidoreductase"/>
    <property type="match status" value="1"/>
</dbReference>
<protein>
    <submittedName>
        <fullName evidence="2">Phosphoribosyl 1,2-cyclic phosphate phosphodiesterase</fullName>
        <ecNumber evidence="2">3.1.4.55</ecNumber>
    </submittedName>
</protein>
<dbReference type="InterPro" id="IPR001279">
    <property type="entry name" value="Metallo-B-lactamas"/>
</dbReference>
<dbReference type="Proteomes" id="UP001519289">
    <property type="component" value="Unassembled WGS sequence"/>
</dbReference>
<evidence type="ECO:0000259" key="1">
    <source>
        <dbReference type="Pfam" id="PF12706"/>
    </source>
</evidence>
<comment type="caution">
    <text evidence="2">The sequence shown here is derived from an EMBL/GenBank/DDBJ whole genome shotgun (WGS) entry which is preliminary data.</text>
</comment>
<keyword evidence="3" id="KW-1185">Reference proteome</keyword>
<dbReference type="Pfam" id="PF12706">
    <property type="entry name" value="Lactamase_B_2"/>
    <property type="match status" value="1"/>
</dbReference>
<evidence type="ECO:0000313" key="3">
    <source>
        <dbReference type="Proteomes" id="UP001519289"/>
    </source>
</evidence>
<dbReference type="EC" id="3.1.4.55" evidence="2"/>
<sequence length="271" mass="30034">MELLIMGTAAAEGWPAVWCRCDHCQEARRRGGKDIRTRAGAVVDGVLKIDFGPDTYMQALQQGVDLSRLEHLIVTHTHQDHFAPDDLALRGAVYAHGLAHDLTVWGGDRALAMARRVLAEGRTTGVNLRRVRPFEPFAAGEFRVTPLLADHNPLETCYIYLIEREGRRLLWGHDTDLFPEETWAYLGAQPPLHAVVLDATNGPLTFRGGHMGIGELVDVRRRMLAEGMATAETRFVATHFSHNGGLLHADLEARLGPEGFLVAYDGMRLCI</sequence>
<accession>A0ABS4JVP3</accession>
<gene>
    <name evidence="2" type="ORF">J2Z79_003059</name>
</gene>
<dbReference type="GO" id="GO:0103043">
    <property type="term" value="F:phosphoribosyl 1,2-cyclic phosphate phosphodiesterase activity"/>
    <property type="evidence" value="ECO:0007669"/>
    <property type="project" value="UniProtKB-EC"/>
</dbReference>
<proteinExistence type="predicted"/>
<dbReference type="Gene3D" id="3.60.15.10">
    <property type="entry name" value="Ribonuclease Z/Hydroxyacylglutathione hydrolase-like"/>
    <property type="match status" value="1"/>
</dbReference>
<dbReference type="RefSeq" id="WP_209467720.1">
    <property type="nucleotide sequence ID" value="NZ_JAGGLG010000031.1"/>
</dbReference>
<feature type="domain" description="Metallo-beta-lactamase" evidence="1">
    <location>
        <begin position="49"/>
        <end position="226"/>
    </location>
</feature>
<dbReference type="InterPro" id="IPR036866">
    <property type="entry name" value="RibonucZ/Hydroxyglut_hydro"/>
</dbReference>
<organism evidence="2 3">
    <name type="scientific">Symbiobacterium terraclitae</name>
    <dbReference type="NCBI Taxonomy" id="557451"/>
    <lineage>
        <taxon>Bacteria</taxon>
        <taxon>Bacillati</taxon>
        <taxon>Bacillota</taxon>
        <taxon>Clostridia</taxon>
        <taxon>Eubacteriales</taxon>
        <taxon>Symbiobacteriaceae</taxon>
        <taxon>Symbiobacterium</taxon>
    </lineage>
</organism>
<evidence type="ECO:0000313" key="2">
    <source>
        <dbReference type="EMBL" id="MBP2019617.1"/>
    </source>
</evidence>
<dbReference type="PANTHER" id="PTHR42663:SF12">
    <property type="entry name" value="ATP-BINDING PROTEIN PHNP"/>
    <property type="match status" value="1"/>
</dbReference>
<keyword evidence="2" id="KW-0378">Hydrolase</keyword>